<dbReference type="EMBL" id="JZEX01000051">
    <property type="protein sequence ID" value="KKB13056.1"/>
    <property type="molecule type" value="Genomic_DNA"/>
</dbReference>
<sequence length="135" mass="15159">MAEQEPTPTGEFLRLQRYGAAIAVVLLVAIAGFFTGEPLEIIFLRVMAVPLFLLAVAGIGLIFSSEASRKPWTLYFLERKTLEGLAYAAFLIIIVWQPTSQFVPLLISFVIAWIVFAGGTMLYEARIYRRRNSDK</sequence>
<organism evidence="2 3">
    <name type="scientific">Devosia geojensis</name>
    <dbReference type="NCBI Taxonomy" id="443610"/>
    <lineage>
        <taxon>Bacteria</taxon>
        <taxon>Pseudomonadati</taxon>
        <taxon>Pseudomonadota</taxon>
        <taxon>Alphaproteobacteria</taxon>
        <taxon>Hyphomicrobiales</taxon>
        <taxon>Devosiaceae</taxon>
        <taxon>Devosia</taxon>
    </lineage>
</organism>
<feature type="transmembrane region" description="Helical" evidence="1">
    <location>
        <begin position="42"/>
        <end position="63"/>
    </location>
</feature>
<keyword evidence="1" id="KW-0812">Transmembrane</keyword>
<proteinExistence type="predicted"/>
<comment type="caution">
    <text evidence="2">The sequence shown here is derived from an EMBL/GenBank/DDBJ whole genome shotgun (WGS) entry which is preliminary data.</text>
</comment>
<name>A0A0F5FW08_9HYPH</name>
<keyword evidence="1" id="KW-0472">Membrane</keyword>
<gene>
    <name evidence="2" type="ORF">VE25_03945</name>
</gene>
<dbReference type="PATRIC" id="fig|443610.3.peg.3269"/>
<evidence type="ECO:0000313" key="2">
    <source>
        <dbReference type="EMBL" id="KKB13056.1"/>
    </source>
</evidence>
<evidence type="ECO:0000313" key="3">
    <source>
        <dbReference type="Proteomes" id="UP000033632"/>
    </source>
</evidence>
<keyword evidence="1" id="KW-1133">Transmembrane helix</keyword>
<keyword evidence="3" id="KW-1185">Reference proteome</keyword>
<dbReference type="RefSeq" id="WP_046107299.1">
    <property type="nucleotide sequence ID" value="NZ_JZEX01000051.1"/>
</dbReference>
<evidence type="ECO:0000256" key="1">
    <source>
        <dbReference type="SAM" id="Phobius"/>
    </source>
</evidence>
<feature type="transmembrane region" description="Helical" evidence="1">
    <location>
        <begin position="105"/>
        <end position="125"/>
    </location>
</feature>
<dbReference type="AlphaFoldDB" id="A0A0F5FW08"/>
<reference evidence="2 3" key="1">
    <citation type="submission" date="2015-03" db="EMBL/GenBank/DDBJ databases">
        <authorList>
            <person name="Hassan Y.I."/>
            <person name="Lepp D."/>
            <person name="Li X.-Z."/>
            <person name="Zhou T."/>
        </authorList>
    </citation>
    <scope>NUCLEOTIDE SEQUENCE [LARGE SCALE GENOMIC DNA]</scope>
    <source>
        <strain evidence="2 3">BD-c194</strain>
    </source>
</reference>
<protein>
    <recommendedName>
        <fullName evidence="4">Transmembrane protein</fullName>
    </recommendedName>
</protein>
<dbReference type="OrthoDB" id="7951347at2"/>
<accession>A0A0F5FW08</accession>
<feature type="transmembrane region" description="Helical" evidence="1">
    <location>
        <begin position="18"/>
        <end position="36"/>
    </location>
</feature>
<dbReference type="Proteomes" id="UP000033632">
    <property type="component" value="Unassembled WGS sequence"/>
</dbReference>
<evidence type="ECO:0008006" key="4">
    <source>
        <dbReference type="Google" id="ProtNLM"/>
    </source>
</evidence>